<name>A0ABN2XC43_9MICO</name>
<gene>
    <name evidence="2" type="ORF">GCM10009823_34020</name>
</gene>
<protein>
    <recommendedName>
        <fullName evidence="4">Transposase</fullName>
    </recommendedName>
</protein>
<evidence type="ECO:0000313" key="3">
    <source>
        <dbReference type="Proteomes" id="UP001500984"/>
    </source>
</evidence>
<organism evidence="2 3">
    <name type="scientific">Brevibacterium salitolerans</name>
    <dbReference type="NCBI Taxonomy" id="1403566"/>
    <lineage>
        <taxon>Bacteria</taxon>
        <taxon>Bacillati</taxon>
        <taxon>Actinomycetota</taxon>
        <taxon>Actinomycetes</taxon>
        <taxon>Micrococcales</taxon>
        <taxon>Brevibacteriaceae</taxon>
        <taxon>Brevibacterium</taxon>
    </lineage>
</organism>
<evidence type="ECO:0000256" key="1">
    <source>
        <dbReference type="SAM" id="MobiDB-lite"/>
    </source>
</evidence>
<feature type="compositionally biased region" description="Polar residues" evidence="1">
    <location>
        <begin position="19"/>
        <end position="29"/>
    </location>
</feature>
<proteinExistence type="predicted"/>
<evidence type="ECO:0008006" key="4">
    <source>
        <dbReference type="Google" id="ProtNLM"/>
    </source>
</evidence>
<feature type="region of interest" description="Disordered" evidence="1">
    <location>
        <begin position="1"/>
        <end position="31"/>
    </location>
</feature>
<dbReference type="Proteomes" id="UP001500984">
    <property type="component" value="Unassembled WGS sequence"/>
</dbReference>
<reference evidence="2 3" key="1">
    <citation type="journal article" date="2019" name="Int. J. Syst. Evol. Microbiol.">
        <title>The Global Catalogue of Microorganisms (GCM) 10K type strain sequencing project: providing services to taxonomists for standard genome sequencing and annotation.</title>
        <authorList>
            <consortium name="The Broad Institute Genomics Platform"/>
            <consortium name="The Broad Institute Genome Sequencing Center for Infectious Disease"/>
            <person name="Wu L."/>
            <person name="Ma J."/>
        </authorList>
    </citation>
    <scope>NUCLEOTIDE SEQUENCE [LARGE SCALE GENOMIC DNA]</scope>
    <source>
        <strain evidence="2 3">JCM 15900</strain>
    </source>
</reference>
<accession>A0ABN2XC43</accession>
<evidence type="ECO:0000313" key="2">
    <source>
        <dbReference type="EMBL" id="GAA2107429.1"/>
    </source>
</evidence>
<comment type="caution">
    <text evidence="2">The sequence shown here is derived from an EMBL/GenBank/DDBJ whole genome shotgun (WGS) entry which is preliminary data.</text>
</comment>
<keyword evidence="3" id="KW-1185">Reference proteome</keyword>
<dbReference type="EMBL" id="BAAAPZ010000024">
    <property type="protein sequence ID" value="GAA2107429.1"/>
    <property type="molecule type" value="Genomic_DNA"/>
</dbReference>
<sequence length="70" mass="7968">MWLQRARVDRGETAPTDAMPTTAQTAQSREASKRIRLREQENEVLRGAAAYLAQAHLPEKALPVRDRARR</sequence>
<feature type="compositionally biased region" description="Basic and acidic residues" evidence="1">
    <location>
        <begin position="1"/>
        <end position="12"/>
    </location>
</feature>